<evidence type="ECO:0000313" key="8">
    <source>
        <dbReference type="Proteomes" id="UP000727407"/>
    </source>
</evidence>
<dbReference type="Pfam" id="PF00059">
    <property type="entry name" value="Lectin_C"/>
    <property type="match status" value="1"/>
</dbReference>
<dbReference type="InterPro" id="IPR052309">
    <property type="entry name" value="C-type_Lectin_Domain_Fam1"/>
</dbReference>
<evidence type="ECO:0000259" key="6">
    <source>
        <dbReference type="PROSITE" id="PS50041"/>
    </source>
</evidence>
<dbReference type="EMBL" id="QNUK01000413">
    <property type="protein sequence ID" value="KAF5893768.1"/>
    <property type="molecule type" value="Genomic_DNA"/>
</dbReference>
<keyword evidence="2" id="KW-1015">Disulfide bond</keyword>
<accession>A0A8J4TT06</accession>
<reference evidence="7" key="1">
    <citation type="submission" date="2020-07" db="EMBL/GenBank/DDBJ databases">
        <title>Clarias magur genome sequencing, assembly and annotation.</title>
        <authorList>
            <person name="Kushwaha B."/>
            <person name="Kumar R."/>
            <person name="Das P."/>
            <person name="Joshi C.G."/>
            <person name="Kumar D."/>
            <person name="Nagpure N.S."/>
            <person name="Pandey M."/>
            <person name="Agarwal S."/>
            <person name="Srivastava S."/>
            <person name="Singh M."/>
            <person name="Sahoo L."/>
            <person name="Jayasankar P."/>
            <person name="Meher P.K."/>
            <person name="Koringa P.G."/>
            <person name="Iquebal M.A."/>
            <person name="Das S.P."/>
            <person name="Bit A."/>
            <person name="Patnaik S."/>
            <person name="Patel N."/>
            <person name="Shah T.M."/>
            <person name="Hinsu A."/>
            <person name="Jena J.K."/>
        </authorList>
    </citation>
    <scope>NUCLEOTIDE SEQUENCE</scope>
    <source>
        <strain evidence="7">CIFAMagur01</strain>
        <tissue evidence="7">Testis</tissue>
    </source>
</reference>
<comment type="caution">
    <text evidence="7">The sequence shown here is derived from an EMBL/GenBank/DDBJ whole genome shotgun (WGS) entry which is preliminary data.</text>
</comment>
<dbReference type="Gene3D" id="3.10.100.10">
    <property type="entry name" value="Mannose-Binding Protein A, subunit A"/>
    <property type="match status" value="1"/>
</dbReference>
<keyword evidence="3" id="KW-0325">Glycoprotein</keyword>
<evidence type="ECO:0000313" key="7">
    <source>
        <dbReference type="EMBL" id="KAF5893768.1"/>
    </source>
</evidence>
<evidence type="ECO:0000256" key="1">
    <source>
        <dbReference type="ARBA" id="ARBA00022734"/>
    </source>
</evidence>
<keyword evidence="5" id="KW-1133">Transmembrane helix</keyword>
<evidence type="ECO:0000256" key="3">
    <source>
        <dbReference type="ARBA" id="ARBA00023180"/>
    </source>
</evidence>
<dbReference type="InterPro" id="IPR016187">
    <property type="entry name" value="CTDL_fold"/>
</dbReference>
<dbReference type="OrthoDB" id="6133475at2759"/>
<feature type="transmembrane region" description="Helical" evidence="5">
    <location>
        <begin position="12"/>
        <end position="34"/>
    </location>
</feature>
<dbReference type="SUPFAM" id="SSF56436">
    <property type="entry name" value="C-type lectin-like"/>
    <property type="match status" value="1"/>
</dbReference>
<dbReference type="Gene3D" id="1.20.5.1000">
    <property type="entry name" value="arf6 gtpase in complex with a specific effector, jip4"/>
    <property type="match status" value="1"/>
</dbReference>
<name>A0A8J4TT06_CLAMG</name>
<dbReference type="PANTHER" id="PTHR46490:SF6">
    <property type="entry name" value="ASIALOGLYCOPROTEIN RECEPTOR 1-LIKE-RELATED"/>
    <property type="match status" value="1"/>
</dbReference>
<feature type="coiled-coil region" evidence="4">
    <location>
        <begin position="41"/>
        <end position="89"/>
    </location>
</feature>
<keyword evidence="5" id="KW-0472">Membrane</keyword>
<dbReference type="GO" id="GO:0030246">
    <property type="term" value="F:carbohydrate binding"/>
    <property type="evidence" value="ECO:0007669"/>
    <property type="project" value="UniProtKB-KW"/>
</dbReference>
<evidence type="ECO:0000256" key="2">
    <source>
        <dbReference type="ARBA" id="ARBA00023157"/>
    </source>
</evidence>
<protein>
    <submittedName>
        <fullName evidence="7">C-type lectin domain family 4 member E-like isoform X1</fullName>
    </submittedName>
</protein>
<dbReference type="Proteomes" id="UP000727407">
    <property type="component" value="Unassembled WGS sequence"/>
</dbReference>
<dbReference type="InterPro" id="IPR016186">
    <property type="entry name" value="C-type_lectin-like/link_sf"/>
</dbReference>
<evidence type="ECO:0000256" key="4">
    <source>
        <dbReference type="SAM" id="Coils"/>
    </source>
</evidence>
<feature type="domain" description="C-type lectin" evidence="6">
    <location>
        <begin position="104"/>
        <end position="181"/>
    </location>
</feature>
<keyword evidence="5" id="KW-0812">Transmembrane</keyword>
<keyword evidence="8" id="KW-1185">Reference proteome</keyword>
<dbReference type="PROSITE" id="PS50041">
    <property type="entry name" value="C_TYPE_LECTIN_2"/>
    <property type="match status" value="1"/>
</dbReference>
<feature type="non-terminal residue" evidence="7">
    <location>
        <position position="181"/>
    </location>
</feature>
<keyword evidence="4" id="KW-0175">Coiled coil</keyword>
<organism evidence="7 8">
    <name type="scientific">Clarias magur</name>
    <name type="common">Asian catfish</name>
    <name type="synonym">Macropteronotus magur</name>
    <dbReference type="NCBI Taxonomy" id="1594786"/>
    <lineage>
        <taxon>Eukaryota</taxon>
        <taxon>Metazoa</taxon>
        <taxon>Chordata</taxon>
        <taxon>Craniata</taxon>
        <taxon>Vertebrata</taxon>
        <taxon>Euteleostomi</taxon>
        <taxon>Actinopterygii</taxon>
        <taxon>Neopterygii</taxon>
        <taxon>Teleostei</taxon>
        <taxon>Ostariophysi</taxon>
        <taxon>Siluriformes</taxon>
        <taxon>Clariidae</taxon>
        <taxon>Clarias</taxon>
    </lineage>
</organism>
<keyword evidence="1" id="KW-0430">Lectin</keyword>
<gene>
    <name evidence="7" type="ORF">DAT39_016522</name>
</gene>
<proteinExistence type="predicted"/>
<sequence>GDTAWSRWSSLIAVCEMLLCVFLLTAITVLWINYHILKTENNQLQTSNNTLTIERDQLQREADQLQRKRDEFHREREQFLRERGELQRERDEIGRFLKLGWKNFSSSIYYISTEQKNWTESREDCRERGADLVIINSRGEQEFILITLMGNIKEAWIGLSDRDTEGKWKWVDGTEQTSSTG</sequence>
<dbReference type="AlphaFoldDB" id="A0A8J4TT06"/>
<dbReference type="PANTHER" id="PTHR46490">
    <property type="entry name" value="C-TYPE LECTIN DOMAIN FAMILY 12 MEMBER A-RELATED"/>
    <property type="match status" value="1"/>
</dbReference>
<evidence type="ECO:0000256" key="5">
    <source>
        <dbReference type="SAM" id="Phobius"/>
    </source>
</evidence>
<feature type="non-terminal residue" evidence="7">
    <location>
        <position position="1"/>
    </location>
</feature>
<dbReference type="InterPro" id="IPR001304">
    <property type="entry name" value="C-type_lectin-like"/>
</dbReference>